<feature type="domain" description="Type II secretion system protein GspF" evidence="7">
    <location>
        <begin position="159"/>
        <end position="286"/>
    </location>
</feature>
<feature type="transmembrane region" description="Helical" evidence="6">
    <location>
        <begin position="119"/>
        <end position="140"/>
    </location>
</feature>
<organism evidence="8 9">
    <name type="scientific">Sphingomonas paeninsulae</name>
    <dbReference type="NCBI Taxonomy" id="2319844"/>
    <lineage>
        <taxon>Bacteria</taxon>
        <taxon>Pseudomonadati</taxon>
        <taxon>Pseudomonadota</taxon>
        <taxon>Alphaproteobacteria</taxon>
        <taxon>Sphingomonadales</taxon>
        <taxon>Sphingomonadaceae</taxon>
        <taxon>Sphingomonas</taxon>
    </lineage>
</organism>
<comment type="subcellular location">
    <subcellularLocation>
        <location evidence="1">Cell membrane</location>
        <topology evidence="1">Multi-pass membrane protein</topology>
    </subcellularLocation>
</comment>
<dbReference type="RefSeq" id="WP_121153071.1">
    <property type="nucleotide sequence ID" value="NZ_CP032829.1"/>
</dbReference>
<gene>
    <name evidence="8" type="ORF">D3Y57_11310</name>
</gene>
<dbReference type="GO" id="GO:0005886">
    <property type="term" value="C:plasma membrane"/>
    <property type="evidence" value="ECO:0007669"/>
    <property type="project" value="UniProtKB-SubCell"/>
</dbReference>
<keyword evidence="4 6" id="KW-1133">Transmembrane helix</keyword>
<dbReference type="KEGG" id="spha:D3Y57_11310"/>
<evidence type="ECO:0000256" key="1">
    <source>
        <dbReference type="ARBA" id="ARBA00004651"/>
    </source>
</evidence>
<keyword evidence="9" id="KW-1185">Reference proteome</keyword>
<keyword evidence="3 6" id="KW-0812">Transmembrane</keyword>
<evidence type="ECO:0000313" key="8">
    <source>
        <dbReference type="EMBL" id="AYJ86446.1"/>
    </source>
</evidence>
<dbReference type="AlphaFoldDB" id="A0A494TKU8"/>
<name>A0A494TKU8_SPHPE</name>
<feature type="transmembrane region" description="Helical" evidence="6">
    <location>
        <begin position="270"/>
        <end position="291"/>
    </location>
</feature>
<evidence type="ECO:0000256" key="6">
    <source>
        <dbReference type="SAM" id="Phobius"/>
    </source>
</evidence>
<evidence type="ECO:0000256" key="5">
    <source>
        <dbReference type="ARBA" id="ARBA00023136"/>
    </source>
</evidence>
<dbReference type="Pfam" id="PF00482">
    <property type="entry name" value="T2SSF"/>
    <property type="match status" value="1"/>
</dbReference>
<dbReference type="OrthoDB" id="7262973at2"/>
<accession>A0A494TKU8</accession>
<dbReference type="PANTHER" id="PTHR35007">
    <property type="entry name" value="INTEGRAL MEMBRANE PROTEIN-RELATED"/>
    <property type="match status" value="1"/>
</dbReference>
<dbReference type="Proteomes" id="UP000276254">
    <property type="component" value="Chromosome"/>
</dbReference>
<evidence type="ECO:0000256" key="2">
    <source>
        <dbReference type="ARBA" id="ARBA00022475"/>
    </source>
</evidence>
<evidence type="ECO:0000256" key="3">
    <source>
        <dbReference type="ARBA" id="ARBA00022692"/>
    </source>
</evidence>
<feature type="transmembrane region" description="Helical" evidence="6">
    <location>
        <begin position="6"/>
        <end position="28"/>
    </location>
</feature>
<protein>
    <submittedName>
        <fullName evidence="8">Type II secretion system F family protein</fullName>
    </submittedName>
</protein>
<reference evidence="8 9" key="1">
    <citation type="submission" date="2018-09" db="EMBL/GenBank/DDBJ databases">
        <title>Sphingomonas peninsula sp. nov., isolated from fildes peninsula, Antarctic soil.</title>
        <authorList>
            <person name="Yingchao G."/>
        </authorList>
    </citation>
    <scope>NUCLEOTIDE SEQUENCE [LARGE SCALE GENOMIC DNA]</scope>
    <source>
        <strain evidence="8 9">YZ-8</strain>
    </source>
</reference>
<sequence length="309" mass="33086">MSGWIEIIAVGIAIATSLGLVIGGTMQLSGERALGHRLDLLQTDIALQVDDGMPVQPGLLATLLAGGGEARAEIERDLAAAGYSPTNTILHFGLIRLVATVGTGLLLYVTMTLTRPPSVVNIMIPIAASSLIFLVSKYILKASSARRSRKITSELPFTLDIFVMMVESGASLDQCFRIFATSEGRAAPIVQTAVVLLVEDIQRGMSYDIALARWSERLGVAGARELAGVLRQSLNHGTELASALREFSREFSERRIFVARESIGKKTTQMTVAMLVLLMPALMIVLAGPAVSTLGSTLKKISKEAIKHD</sequence>
<keyword evidence="2" id="KW-1003">Cell membrane</keyword>
<proteinExistence type="predicted"/>
<feature type="transmembrane region" description="Helical" evidence="6">
    <location>
        <begin position="94"/>
        <end position="113"/>
    </location>
</feature>
<evidence type="ECO:0000256" key="4">
    <source>
        <dbReference type="ARBA" id="ARBA00022989"/>
    </source>
</evidence>
<dbReference type="PANTHER" id="PTHR35007:SF2">
    <property type="entry name" value="PILUS ASSEMBLE PROTEIN"/>
    <property type="match status" value="1"/>
</dbReference>
<evidence type="ECO:0000313" key="9">
    <source>
        <dbReference type="Proteomes" id="UP000276254"/>
    </source>
</evidence>
<dbReference type="InterPro" id="IPR018076">
    <property type="entry name" value="T2SS_GspF_dom"/>
</dbReference>
<dbReference type="EMBL" id="CP032829">
    <property type="protein sequence ID" value="AYJ86446.1"/>
    <property type="molecule type" value="Genomic_DNA"/>
</dbReference>
<keyword evidence="5 6" id="KW-0472">Membrane</keyword>
<evidence type="ECO:0000259" key="7">
    <source>
        <dbReference type="Pfam" id="PF00482"/>
    </source>
</evidence>